<protein>
    <recommendedName>
        <fullName evidence="3">DUF2125 domain-containing protein</fullName>
    </recommendedName>
</protein>
<proteinExistence type="predicted"/>
<accession>A0A2W7ILL0</accession>
<sequence length="347" mass="36382">MDRSFSPRRFWPALLLLPLLLAGGHMLLWRWMGGQIESSFAAWADARRAQGWVVAHGTPIRGGWPFAATLRLPAIRVQGGAATVPGGVIWSAEAMTLRVVLPRLGDLEVEAEGVQRLTLGEAAFPFTADRMVATLALEPGVPPHEGRFSADRLRVGLPSGTLDVRSVTGRMDTKASATEAEPALTLAFDARDMGLPMAGPLGSAVEYLRAEFAVTGPVPGGRVPAQRAEVWRDAGGTLELRELALRWGPMDVEAAATMALDEGLQPMGAGTLQVMGAGEALSALAAAGAIGSRAAVTAQAAVAFLARSGADGASRVELPLTIENRTLAVARIPLSRLPVVVWPSATP</sequence>
<evidence type="ECO:0000313" key="2">
    <source>
        <dbReference type="Proteomes" id="UP000249688"/>
    </source>
</evidence>
<dbReference type="Proteomes" id="UP000249688">
    <property type="component" value="Unassembled WGS sequence"/>
</dbReference>
<keyword evidence="2" id="KW-1185">Reference proteome</keyword>
<evidence type="ECO:0000313" key="1">
    <source>
        <dbReference type="EMBL" id="PZW46601.1"/>
    </source>
</evidence>
<evidence type="ECO:0008006" key="3">
    <source>
        <dbReference type="Google" id="ProtNLM"/>
    </source>
</evidence>
<dbReference type="EMBL" id="QKYU01000009">
    <property type="protein sequence ID" value="PZW46601.1"/>
    <property type="molecule type" value="Genomic_DNA"/>
</dbReference>
<name>A0A2W7ILL0_9PROT</name>
<gene>
    <name evidence="1" type="ORF">C8P66_10998</name>
</gene>
<reference evidence="1 2" key="1">
    <citation type="submission" date="2018-06" db="EMBL/GenBank/DDBJ databases">
        <title>Genomic Encyclopedia of Archaeal and Bacterial Type Strains, Phase II (KMG-II): from individual species to whole genera.</title>
        <authorList>
            <person name="Goeker M."/>
        </authorList>
    </citation>
    <scope>NUCLEOTIDE SEQUENCE [LARGE SCALE GENOMIC DNA]</scope>
    <source>
        <strain evidence="1 2">DSM 24525</strain>
    </source>
</reference>
<dbReference type="RefSeq" id="WP_158537183.1">
    <property type="nucleotide sequence ID" value="NZ_QKYU01000009.1"/>
</dbReference>
<organism evidence="1 2">
    <name type="scientific">Humitalea rosea</name>
    <dbReference type="NCBI Taxonomy" id="990373"/>
    <lineage>
        <taxon>Bacteria</taxon>
        <taxon>Pseudomonadati</taxon>
        <taxon>Pseudomonadota</taxon>
        <taxon>Alphaproteobacteria</taxon>
        <taxon>Acetobacterales</taxon>
        <taxon>Roseomonadaceae</taxon>
        <taxon>Humitalea</taxon>
    </lineage>
</organism>
<dbReference type="AlphaFoldDB" id="A0A2W7ILL0"/>
<dbReference type="OrthoDB" id="8478166at2"/>
<comment type="caution">
    <text evidence="1">The sequence shown here is derived from an EMBL/GenBank/DDBJ whole genome shotgun (WGS) entry which is preliminary data.</text>
</comment>
<dbReference type="Pfam" id="PF09898">
    <property type="entry name" value="DUF2125"/>
    <property type="match status" value="1"/>
</dbReference>
<dbReference type="InterPro" id="IPR018666">
    <property type="entry name" value="DUF2125"/>
</dbReference>